<protein>
    <submittedName>
        <fullName evidence="10">Putative MscS family protein.1</fullName>
    </submittedName>
</protein>
<dbReference type="InterPro" id="IPR049278">
    <property type="entry name" value="MS_channel_C"/>
</dbReference>
<dbReference type="InterPro" id="IPR011014">
    <property type="entry name" value="MscS_channel_TM-2"/>
</dbReference>
<dbReference type="InterPro" id="IPR011066">
    <property type="entry name" value="MscS_channel_C_sf"/>
</dbReference>
<evidence type="ECO:0000256" key="1">
    <source>
        <dbReference type="ARBA" id="ARBA00004651"/>
    </source>
</evidence>
<dbReference type="EMBL" id="FWFW01000003">
    <property type="protein sequence ID" value="SLN30576.1"/>
    <property type="molecule type" value="Genomic_DNA"/>
</dbReference>
<dbReference type="Pfam" id="PF21082">
    <property type="entry name" value="MS_channel_3rd"/>
    <property type="match status" value="1"/>
</dbReference>
<evidence type="ECO:0000313" key="10">
    <source>
        <dbReference type="EMBL" id="SLN30576.1"/>
    </source>
</evidence>
<evidence type="ECO:0000256" key="3">
    <source>
        <dbReference type="ARBA" id="ARBA00022475"/>
    </source>
</evidence>
<reference evidence="10 11" key="1">
    <citation type="submission" date="2017-03" db="EMBL/GenBank/DDBJ databases">
        <authorList>
            <person name="Afonso C.L."/>
            <person name="Miller P.J."/>
            <person name="Scott M.A."/>
            <person name="Spackman E."/>
            <person name="Goraichik I."/>
            <person name="Dimitrov K.M."/>
            <person name="Suarez D.L."/>
            <person name="Swayne D.E."/>
        </authorList>
    </citation>
    <scope>NUCLEOTIDE SEQUENCE [LARGE SCALE GENOMIC DNA]</scope>
    <source>
        <strain evidence="10 11">CECT 7971</strain>
    </source>
</reference>
<dbReference type="InterPro" id="IPR010920">
    <property type="entry name" value="LSM_dom_sf"/>
</dbReference>
<dbReference type="AlphaFoldDB" id="A0A1Y5S245"/>
<keyword evidence="3" id="KW-1003">Cell membrane</keyword>
<evidence type="ECO:0000256" key="6">
    <source>
        <dbReference type="ARBA" id="ARBA00023136"/>
    </source>
</evidence>
<dbReference type="InterPro" id="IPR023408">
    <property type="entry name" value="MscS_beta-dom_sf"/>
</dbReference>
<dbReference type="SUPFAM" id="SSF82689">
    <property type="entry name" value="Mechanosensitive channel protein MscS (YggB), C-terminal domain"/>
    <property type="match status" value="1"/>
</dbReference>
<comment type="similarity">
    <text evidence="2">Belongs to the MscS (TC 1.A.23) family.</text>
</comment>
<dbReference type="Gene3D" id="2.30.30.60">
    <property type="match status" value="1"/>
</dbReference>
<dbReference type="SUPFAM" id="SSF82861">
    <property type="entry name" value="Mechanosensitive channel protein MscS (YggB), transmembrane region"/>
    <property type="match status" value="1"/>
</dbReference>
<feature type="transmembrane region" description="Helical" evidence="7">
    <location>
        <begin position="171"/>
        <end position="190"/>
    </location>
</feature>
<evidence type="ECO:0000256" key="4">
    <source>
        <dbReference type="ARBA" id="ARBA00022692"/>
    </source>
</evidence>
<dbReference type="PANTHER" id="PTHR30347:SF1">
    <property type="entry name" value="MECHANOSENSITIVE CHANNEL MSCK"/>
    <property type="match status" value="1"/>
</dbReference>
<comment type="subcellular location">
    <subcellularLocation>
        <location evidence="1">Cell membrane</location>
        <topology evidence="1">Multi-pass membrane protein</topology>
    </subcellularLocation>
</comment>
<dbReference type="Gene3D" id="1.10.287.1260">
    <property type="match status" value="1"/>
</dbReference>
<sequence>MEPIQFTDILTTTGADAIDFVKSLSRKWQFYQLLILLGTLGVSLLCAHFTRLRLRTWMRTLEGRPKWQLRSLLQIEKRLWLILWLVMLWAIYVVMQEITWPSRSYLIGIVARLTTAWLLVGFAARLVKNRLVRRLVTWALWIYATLYFLGLHLRAAAFLDSIAINLGGLDLSLLTVMKAFILTGILFTFARTTSVQASNRIRKNEDISPSMRVLMVKMLQVGLYGAAAFMGLKAVGFDLTGLAVLSGAIGVGLGFGLQKVVSNLVSGIIILLDKSIKPGDVISLGETFGWINTLGARYASVVTRDGKEYLIPNEDLITNQVVNWSHTNAFVRLDIHFGTAYGDDPHKVRAVAIAAANSVERICKDKATVCHIVGFGDSAVDYVLRFWIVDPTGGLTNVRGAVYLALWDAFKDNDISFPFPQREVRLLEDADKKAALND</sequence>
<feature type="domain" description="Mechanosensitive ion channel MscS" evidence="8">
    <location>
        <begin position="260"/>
        <end position="326"/>
    </location>
</feature>
<feature type="transmembrane region" description="Helical" evidence="7">
    <location>
        <begin position="79"/>
        <end position="99"/>
    </location>
</feature>
<feature type="transmembrane region" description="Helical" evidence="7">
    <location>
        <begin position="105"/>
        <end position="126"/>
    </location>
</feature>
<dbReference type="Pfam" id="PF00924">
    <property type="entry name" value="MS_channel_2nd"/>
    <property type="match status" value="1"/>
</dbReference>
<gene>
    <name evidence="10" type="ORF">PAM7971_01156</name>
</gene>
<evidence type="ECO:0000256" key="7">
    <source>
        <dbReference type="SAM" id="Phobius"/>
    </source>
</evidence>
<evidence type="ECO:0000259" key="8">
    <source>
        <dbReference type="Pfam" id="PF00924"/>
    </source>
</evidence>
<feature type="transmembrane region" description="Helical" evidence="7">
    <location>
        <begin position="211"/>
        <end position="232"/>
    </location>
</feature>
<dbReference type="Proteomes" id="UP000193307">
    <property type="component" value="Unassembled WGS sequence"/>
</dbReference>
<dbReference type="STRING" id="658057.SAMN04488032_108152"/>
<keyword evidence="4 7" id="KW-0812">Transmembrane</keyword>
<dbReference type="SUPFAM" id="SSF50182">
    <property type="entry name" value="Sm-like ribonucleoproteins"/>
    <property type="match status" value="1"/>
</dbReference>
<proteinExistence type="inferred from homology"/>
<dbReference type="Gene3D" id="3.30.70.100">
    <property type="match status" value="1"/>
</dbReference>
<evidence type="ECO:0000259" key="9">
    <source>
        <dbReference type="Pfam" id="PF21082"/>
    </source>
</evidence>
<name>A0A1Y5S245_9RHOB</name>
<organism evidence="10 11">
    <name type="scientific">Pacificibacter marinus</name>
    <dbReference type="NCBI Taxonomy" id="658057"/>
    <lineage>
        <taxon>Bacteria</taxon>
        <taxon>Pseudomonadati</taxon>
        <taxon>Pseudomonadota</taxon>
        <taxon>Alphaproteobacteria</taxon>
        <taxon>Rhodobacterales</taxon>
        <taxon>Roseobacteraceae</taxon>
        <taxon>Pacificibacter</taxon>
    </lineage>
</organism>
<evidence type="ECO:0000256" key="5">
    <source>
        <dbReference type="ARBA" id="ARBA00022989"/>
    </source>
</evidence>
<dbReference type="InterPro" id="IPR006685">
    <property type="entry name" value="MscS_channel_2nd"/>
</dbReference>
<feature type="transmembrane region" description="Helical" evidence="7">
    <location>
        <begin position="138"/>
        <end position="159"/>
    </location>
</feature>
<dbReference type="GO" id="GO:0008381">
    <property type="term" value="F:mechanosensitive monoatomic ion channel activity"/>
    <property type="evidence" value="ECO:0007669"/>
    <property type="project" value="UniProtKB-ARBA"/>
</dbReference>
<evidence type="ECO:0000256" key="2">
    <source>
        <dbReference type="ARBA" id="ARBA00008017"/>
    </source>
</evidence>
<evidence type="ECO:0000313" key="11">
    <source>
        <dbReference type="Proteomes" id="UP000193307"/>
    </source>
</evidence>
<keyword evidence="6 7" id="KW-0472">Membrane</keyword>
<accession>A0A1Y5S245</accession>
<dbReference type="PANTHER" id="PTHR30347">
    <property type="entry name" value="POTASSIUM CHANNEL RELATED"/>
    <property type="match status" value="1"/>
</dbReference>
<keyword evidence="11" id="KW-1185">Reference proteome</keyword>
<dbReference type="GO" id="GO:0005886">
    <property type="term" value="C:plasma membrane"/>
    <property type="evidence" value="ECO:0007669"/>
    <property type="project" value="UniProtKB-SubCell"/>
</dbReference>
<feature type="transmembrane region" description="Helical" evidence="7">
    <location>
        <begin position="30"/>
        <end position="49"/>
    </location>
</feature>
<feature type="domain" description="Mechanosensitive ion channel MscS C-terminal" evidence="9">
    <location>
        <begin position="335"/>
        <end position="417"/>
    </location>
</feature>
<feature type="transmembrane region" description="Helical" evidence="7">
    <location>
        <begin position="244"/>
        <end position="272"/>
    </location>
</feature>
<keyword evidence="5 7" id="KW-1133">Transmembrane helix</keyword>
<dbReference type="InterPro" id="IPR052702">
    <property type="entry name" value="MscS-like_channel"/>
</dbReference>